<comment type="catalytic activity">
    <reaction evidence="8">
        <text>sedoheptulose + ATP = D-sedoheptulose 7-phosphate + ADP + H(+)</text>
        <dbReference type="Rhea" id="RHEA:23844"/>
        <dbReference type="ChEBI" id="CHEBI:15378"/>
        <dbReference type="ChEBI" id="CHEBI:16802"/>
        <dbReference type="ChEBI" id="CHEBI:30616"/>
        <dbReference type="ChEBI" id="CHEBI:57483"/>
        <dbReference type="ChEBI" id="CHEBI:456216"/>
        <dbReference type="EC" id="2.7.1.14"/>
    </reaction>
</comment>
<comment type="caution">
    <text evidence="14">The sequence shown here is derived from an EMBL/GenBank/DDBJ whole genome shotgun (WGS) entry which is preliminary data.</text>
</comment>
<dbReference type="CDD" id="cd07777">
    <property type="entry name" value="ASKHA_NBD_FGGY_SHK"/>
    <property type="match status" value="1"/>
</dbReference>
<dbReference type="GO" id="GO:1901135">
    <property type="term" value="P:carbohydrate derivative metabolic process"/>
    <property type="evidence" value="ECO:0007669"/>
    <property type="project" value="UniProtKB-ARBA"/>
</dbReference>
<comment type="function">
    <text evidence="9">Acts as a modulator of macrophage activation through control of glucose metabolism.</text>
</comment>
<keyword evidence="5" id="KW-0547">Nucleotide-binding</keyword>
<dbReference type="AlphaFoldDB" id="A0ABD2XPA5"/>
<sequence>MSRLVLGIDVGTTSVKVVLVQPDGQTILANQSKDTQANVPSDLGVEGNKQDVPKILSAIHNCVSRLPKDLLKQVESIGICGQMHGVTLWKSDAVAATTSSGGATSNGHQNQFKLDIDKDGVSHLYTWQDGRCDIGFLDSLPRSASHLGLHTGYGCATLFWFAKNKPEKLKKYDRCGTVQDLVVSLLCGSAEGPVRMSNQNAASWGYFFTEACDWDREALARGDFPERLLPQEVLGPGESAGRLCRSWFGIPKGVNIGVALGDLQCSVYALLKQPSDAVLNISTSAQLAYVHPTLKPDAINESKKIEYFPYFDDKYLAVAASLNGGNTLATFVKSLQQWILDLGFSVPQSKVWEKLIKLAADEATSRSDMQIVPTLLGERYAPQQTASVSGISLDTLDLGSIFRALCSGIIKNLHDMMPRDELAAFGIERIVGNGSGLVRNPVLQQEVSHWYRLPLELGHSGDAALGAALALLQTKG</sequence>
<evidence type="ECO:0000313" key="14">
    <source>
        <dbReference type="EMBL" id="KAL3407102.1"/>
    </source>
</evidence>
<dbReference type="GO" id="GO:0006091">
    <property type="term" value="P:generation of precursor metabolites and energy"/>
    <property type="evidence" value="ECO:0007669"/>
    <property type="project" value="UniProtKB-ARBA"/>
</dbReference>
<evidence type="ECO:0000256" key="5">
    <source>
        <dbReference type="ARBA" id="ARBA00022741"/>
    </source>
</evidence>
<keyword evidence="4" id="KW-0808">Transferase</keyword>
<reference evidence="14 15" key="1">
    <citation type="journal article" date="2024" name="bioRxiv">
        <title>A reference genome for Trichogramma kaykai: A tiny desert-dwelling parasitoid wasp with competing sex-ratio distorters.</title>
        <authorList>
            <person name="Culotta J."/>
            <person name="Lindsey A.R."/>
        </authorList>
    </citation>
    <scope>NUCLEOTIDE SEQUENCE [LARGE SCALE GENOMIC DNA]</scope>
    <source>
        <strain evidence="14 15">KSX58</strain>
    </source>
</reference>
<dbReference type="GO" id="GO:0071396">
    <property type="term" value="P:cellular response to lipid"/>
    <property type="evidence" value="ECO:0007669"/>
    <property type="project" value="UniProtKB-ARBA"/>
</dbReference>
<dbReference type="GO" id="GO:0009617">
    <property type="term" value="P:response to bacterium"/>
    <property type="evidence" value="ECO:0007669"/>
    <property type="project" value="UniProtKB-ARBA"/>
</dbReference>
<dbReference type="Proteomes" id="UP001627154">
    <property type="component" value="Unassembled WGS sequence"/>
</dbReference>
<evidence type="ECO:0000256" key="6">
    <source>
        <dbReference type="ARBA" id="ARBA00022777"/>
    </source>
</evidence>
<dbReference type="FunFam" id="3.30.420.40:FF:000132">
    <property type="entry name" value="Sedoheptulokinase"/>
    <property type="match status" value="1"/>
</dbReference>
<evidence type="ECO:0000259" key="13">
    <source>
        <dbReference type="Pfam" id="PF00370"/>
    </source>
</evidence>
<dbReference type="FunFam" id="3.30.420.40:FF:000111">
    <property type="entry name" value="Sedoheptulokinase"/>
    <property type="match status" value="1"/>
</dbReference>
<accession>A0ABD2XPA5</accession>
<evidence type="ECO:0000256" key="8">
    <source>
        <dbReference type="ARBA" id="ARBA00052736"/>
    </source>
</evidence>
<keyword evidence="15" id="KW-1185">Reference proteome</keyword>
<dbReference type="SUPFAM" id="SSF53067">
    <property type="entry name" value="Actin-like ATPase domain"/>
    <property type="match status" value="2"/>
</dbReference>
<keyword evidence="7" id="KW-0067">ATP-binding</keyword>
<evidence type="ECO:0000256" key="4">
    <source>
        <dbReference type="ARBA" id="ARBA00022679"/>
    </source>
</evidence>
<dbReference type="Pfam" id="PF00370">
    <property type="entry name" value="FGGY_N"/>
    <property type="match status" value="1"/>
</dbReference>
<feature type="domain" description="Carbohydrate kinase FGGY N-terminal" evidence="13">
    <location>
        <begin position="5"/>
        <end position="91"/>
    </location>
</feature>
<dbReference type="GO" id="GO:0005524">
    <property type="term" value="F:ATP binding"/>
    <property type="evidence" value="ECO:0007669"/>
    <property type="project" value="UniProtKB-KW"/>
</dbReference>
<evidence type="ECO:0000256" key="2">
    <source>
        <dbReference type="ARBA" id="ARBA00009156"/>
    </source>
</evidence>
<dbReference type="InterPro" id="IPR018484">
    <property type="entry name" value="FGGY_N"/>
</dbReference>
<name>A0ABD2XPA5_9HYME</name>
<dbReference type="InterPro" id="IPR043129">
    <property type="entry name" value="ATPase_NBD"/>
</dbReference>
<evidence type="ECO:0000256" key="12">
    <source>
        <dbReference type="ARBA" id="ARBA00076706"/>
    </source>
</evidence>
<dbReference type="PANTHER" id="PTHR10196">
    <property type="entry name" value="SUGAR KINASE"/>
    <property type="match status" value="1"/>
</dbReference>
<dbReference type="GO" id="GO:1901701">
    <property type="term" value="P:cellular response to oxygen-containing compound"/>
    <property type="evidence" value="ECO:0007669"/>
    <property type="project" value="UniProtKB-ARBA"/>
</dbReference>
<dbReference type="PANTHER" id="PTHR10196:SF67">
    <property type="entry name" value="SEDOHEPTULOKINASE"/>
    <property type="match status" value="1"/>
</dbReference>
<dbReference type="GO" id="GO:0006163">
    <property type="term" value="P:purine nucleotide metabolic process"/>
    <property type="evidence" value="ECO:0007669"/>
    <property type="project" value="UniProtKB-ARBA"/>
</dbReference>
<dbReference type="Gene3D" id="3.30.420.40">
    <property type="match status" value="2"/>
</dbReference>
<dbReference type="GO" id="GO:0005975">
    <property type="term" value="P:carbohydrate metabolic process"/>
    <property type="evidence" value="ECO:0007669"/>
    <property type="project" value="UniProtKB-ARBA"/>
</dbReference>
<dbReference type="EMBL" id="JBJJXI010000018">
    <property type="protein sequence ID" value="KAL3407102.1"/>
    <property type="molecule type" value="Genomic_DNA"/>
</dbReference>
<evidence type="ECO:0000256" key="9">
    <source>
        <dbReference type="ARBA" id="ARBA00057196"/>
    </source>
</evidence>
<evidence type="ECO:0000256" key="1">
    <source>
        <dbReference type="ARBA" id="ARBA00004496"/>
    </source>
</evidence>
<dbReference type="GO" id="GO:0005737">
    <property type="term" value="C:cytoplasm"/>
    <property type="evidence" value="ECO:0007669"/>
    <property type="project" value="UniProtKB-SubCell"/>
</dbReference>
<evidence type="ECO:0000256" key="3">
    <source>
        <dbReference type="ARBA" id="ARBA00022490"/>
    </source>
</evidence>
<keyword evidence="3" id="KW-0963">Cytoplasm</keyword>
<proteinExistence type="inferred from homology"/>
<dbReference type="GO" id="GO:0046496">
    <property type="term" value="P:nicotinamide nucleotide metabolic process"/>
    <property type="evidence" value="ECO:0007669"/>
    <property type="project" value="UniProtKB-ARBA"/>
</dbReference>
<comment type="subcellular location">
    <subcellularLocation>
        <location evidence="1">Cytoplasm</location>
    </subcellularLocation>
</comment>
<protein>
    <recommendedName>
        <fullName evidence="11">Sedoheptulokinase</fullName>
        <ecNumber evidence="10">2.7.1.14</ecNumber>
    </recommendedName>
    <alternativeName>
        <fullName evidence="12">Carbohydrate kinase-like protein</fullName>
    </alternativeName>
</protein>
<dbReference type="GO" id="GO:0050277">
    <property type="term" value="F:sedoheptulokinase activity"/>
    <property type="evidence" value="ECO:0007669"/>
    <property type="project" value="UniProtKB-EC"/>
</dbReference>
<keyword evidence="6" id="KW-0418">Kinase</keyword>
<evidence type="ECO:0000256" key="10">
    <source>
        <dbReference type="ARBA" id="ARBA00066341"/>
    </source>
</evidence>
<evidence type="ECO:0000313" key="15">
    <source>
        <dbReference type="Proteomes" id="UP001627154"/>
    </source>
</evidence>
<gene>
    <name evidence="14" type="ORF">TKK_001168</name>
</gene>
<organism evidence="14 15">
    <name type="scientific">Trichogramma kaykai</name>
    <dbReference type="NCBI Taxonomy" id="54128"/>
    <lineage>
        <taxon>Eukaryota</taxon>
        <taxon>Metazoa</taxon>
        <taxon>Ecdysozoa</taxon>
        <taxon>Arthropoda</taxon>
        <taxon>Hexapoda</taxon>
        <taxon>Insecta</taxon>
        <taxon>Pterygota</taxon>
        <taxon>Neoptera</taxon>
        <taxon>Endopterygota</taxon>
        <taxon>Hymenoptera</taxon>
        <taxon>Apocrita</taxon>
        <taxon>Proctotrupomorpha</taxon>
        <taxon>Chalcidoidea</taxon>
        <taxon>Trichogrammatidae</taxon>
        <taxon>Trichogramma</taxon>
    </lineage>
</organism>
<evidence type="ECO:0000256" key="7">
    <source>
        <dbReference type="ARBA" id="ARBA00022840"/>
    </source>
</evidence>
<comment type="similarity">
    <text evidence="2">Belongs to the FGGY kinase family.</text>
</comment>
<dbReference type="EC" id="2.7.1.14" evidence="10"/>
<evidence type="ECO:0000256" key="11">
    <source>
        <dbReference type="ARBA" id="ARBA00069425"/>
    </source>
</evidence>